<organism evidence="1">
    <name type="scientific">Panicum hallii</name>
    <dbReference type="NCBI Taxonomy" id="206008"/>
    <lineage>
        <taxon>Eukaryota</taxon>
        <taxon>Viridiplantae</taxon>
        <taxon>Streptophyta</taxon>
        <taxon>Embryophyta</taxon>
        <taxon>Tracheophyta</taxon>
        <taxon>Spermatophyta</taxon>
        <taxon>Magnoliopsida</taxon>
        <taxon>Liliopsida</taxon>
        <taxon>Poales</taxon>
        <taxon>Poaceae</taxon>
        <taxon>PACMAD clade</taxon>
        <taxon>Panicoideae</taxon>
        <taxon>Panicodae</taxon>
        <taxon>Paniceae</taxon>
        <taxon>Panicinae</taxon>
        <taxon>Panicum</taxon>
        <taxon>Panicum sect. Panicum</taxon>
    </lineage>
</organism>
<evidence type="ECO:0000313" key="1">
    <source>
        <dbReference type="EMBL" id="PAN42618.1"/>
    </source>
</evidence>
<accession>A0A2S3IE83</accession>
<gene>
    <name evidence="1" type="ORF">PAHAL_8G149500</name>
</gene>
<proteinExistence type="predicted"/>
<name>A0A2S3IE83_9POAL</name>
<dbReference type="Gramene" id="PAN42618">
    <property type="protein sequence ID" value="PAN42618"/>
    <property type="gene ID" value="PAHAL_8G149500"/>
</dbReference>
<dbReference type="Proteomes" id="UP000243499">
    <property type="component" value="Chromosome 8"/>
</dbReference>
<reference evidence="1" key="1">
    <citation type="submission" date="2018-04" db="EMBL/GenBank/DDBJ databases">
        <title>WGS assembly of Panicum hallii.</title>
        <authorList>
            <person name="Lovell J."/>
            <person name="Jenkins J."/>
            <person name="Lowry D."/>
            <person name="Mamidi S."/>
            <person name="Sreedasyam A."/>
            <person name="Weng X."/>
            <person name="Barry K."/>
            <person name="Bonette J."/>
            <person name="Campitelli B."/>
            <person name="Daum C."/>
            <person name="Gordon S."/>
            <person name="Gould B."/>
            <person name="Lipzen A."/>
            <person name="Macqueen A."/>
            <person name="Palacio-Mejia J."/>
            <person name="Plott C."/>
            <person name="Shakirov E."/>
            <person name="Shu S."/>
            <person name="Yoshinaga Y."/>
            <person name="Zane M."/>
            <person name="Rokhsar D."/>
            <person name="Grimwood J."/>
            <person name="Schmutz J."/>
            <person name="Juenger T."/>
        </authorList>
    </citation>
    <scope>NUCLEOTIDE SEQUENCE [LARGE SCALE GENOMIC DNA]</scope>
    <source>
        <strain evidence="1">FIL2</strain>
    </source>
</reference>
<dbReference type="AlphaFoldDB" id="A0A2S3IE83"/>
<sequence>MDQMINTPTSEHKLSAQSLLCDFKLLQNIMILRAHGRAQITSQYKIVAHMKFVSYMSHYNLRISKKKKNILIFTADISPPACKTGGENRFRVGNENRYVVVLRVLSIISRICACVHVPTGRCL</sequence>
<dbReference type="EMBL" id="CM008053">
    <property type="protein sequence ID" value="PAN42618.1"/>
    <property type="molecule type" value="Genomic_DNA"/>
</dbReference>
<protein>
    <submittedName>
        <fullName evidence="1">Uncharacterized protein</fullName>
    </submittedName>
</protein>